<comment type="caution">
    <text evidence="7">The sequence shown here is derived from an EMBL/GenBank/DDBJ whole genome shotgun (WGS) entry which is preliminary data.</text>
</comment>
<keyword evidence="8" id="KW-1185">Reference proteome</keyword>
<feature type="domain" description="Major facilitator superfamily (MFS) profile" evidence="6">
    <location>
        <begin position="8"/>
        <end position="342"/>
    </location>
</feature>
<proteinExistence type="predicted"/>
<evidence type="ECO:0000256" key="2">
    <source>
        <dbReference type="ARBA" id="ARBA00022692"/>
    </source>
</evidence>
<feature type="transmembrane region" description="Helical" evidence="5">
    <location>
        <begin position="251"/>
        <end position="272"/>
    </location>
</feature>
<dbReference type="InParanoid" id="A0A5N4A9R1"/>
<evidence type="ECO:0000259" key="6">
    <source>
        <dbReference type="PROSITE" id="PS50850"/>
    </source>
</evidence>
<dbReference type="Gene3D" id="1.20.1250.20">
    <property type="entry name" value="MFS general substrate transporter like domains"/>
    <property type="match status" value="1"/>
</dbReference>
<keyword evidence="3 5" id="KW-1133">Transmembrane helix</keyword>
<dbReference type="Proteomes" id="UP000327044">
    <property type="component" value="Unassembled WGS sequence"/>
</dbReference>
<dbReference type="GO" id="GO:0022857">
    <property type="term" value="F:transmembrane transporter activity"/>
    <property type="evidence" value="ECO:0007669"/>
    <property type="project" value="InterPro"/>
</dbReference>
<dbReference type="Pfam" id="PF07690">
    <property type="entry name" value="MFS_1"/>
    <property type="match status" value="1"/>
</dbReference>
<dbReference type="InterPro" id="IPR020846">
    <property type="entry name" value="MFS_dom"/>
</dbReference>
<feature type="transmembrane region" description="Helical" evidence="5">
    <location>
        <begin position="292"/>
        <end position="311"/>
    </location>
</feature>
<feature type="transmembrane region" description="Helical" evidence="5">
    <location>
        <begin position="161"/>
        <end position="178"/>
    </location>
</feature>
<evidence type="ECO:0000256" key="1">
    <source>
        <dbReference type="ARBA" id="ARBA00004141"/>
    </source>
</evidence>
<dbReference type="InterPro" id="IPR011701">
    <property type="entry name" value="MFS"/>
</dbReference>
<feature type="transmembrane region" description="Helical" evidence="5">
    <location>
        <begin position="70"/>
        <end position="89"/>
    </location>
</feature>
<dbReference type="GO" id="GO:0006820">
    <property type="term" value="P:monoatomic anion transport"/>
    <property type="evidence" value="ECO:0007669"/>
    <property type="project" value="TreeGrafter"/>
</dbReference>
<feature type="transmembrane region" description="Helical" evidence="5">
    <location>
        <begin position="101"/>
        <end position="118"/>
    </location>
</feature>
<accession>A0A5N4A9R1</accession>
<dbReference type="PROSITE" id="PS50850">
    <property type="entry name" value="MFS"/>
    <property type="match status" value="1"/>
</dbReference>
<evidence type="ECO:0000256" key="5">
    <source>
        <dbReference type="SAM" id="Phobius"/>
    </source>
</evidence>
<evidence type="ECO:0000313" key="7">
    <source>
        <dbReference type="EMBL" id="KAB0794047.1"/>
    </source>
</evidence>
<dbReference type="PANTHER" id="PTHR11662">
    <property type="entry name" value="SOLUTE CARRIER FAMILY 17"/>
    <property type="match status" value="1"/>
</dbReference>
<keyword evidence="2 5" id="KW-0812">Transmembrane</keyword>
<sequence length="342" mass="37540">MIPARVELYILALLVITVTTFNLNVASTTIVSMVKEFYMRVPETDELNACHKRVNASTNNGGSLEWSGDVQFLFLTSPYLGYVVVQTLGGYATQRFGTKKVIGCSLLTISACNLVLPIGCKVHYSFAIVLQFVQGFAQGGIWPGLFGIIPYWIPLRERSRFGSCFQGSAIGAMSAQFIARLATPSIGWEYIFVVAAFVGLIMSLGWFLLACNEPELHPRITLDELDYIKKHQQVLPPYRDKIPWGSMVGSLPLWAILFSAFGRAWFGNTIGISGPLYLKAEIGLDDGSIGDFSGAIHFASFLTGLIFAYIADRLLIEDVVGVLANRRLLLGIGKYRANGSIT</sequence>
<dbReference type="InterPro" id="IPR050382">
    <property type="entry name" value="MFS_Na/Anion_cotransporter"/>
</dbReference>
<feature type="transmembrane region" description="Helical" evidence="5">
    <location>
        <begin position="124"/>
        <end position="149"/>
    </location>
</feature>
<keyword evidence="4 5" id="KW-0472">Membrane</keyword>
<organism evidence="7 8">
    <name type="scientific">Photinus pyralis</name>
    <name type="common">Common eastern firefly</name>
    <name type="synonym">Lampyris pyralis</name>
    <dbReference type="NCBI Taxonomy" id="7054"/>
    <lineage>
        <taxon>Eukaryota</taxon>
        <taxon>Metazoa</taxon>
        <taxon>Ecdysozoa</taxon>
        <taxon>Arthropoda</taxon>
        <taxon>Hexapoda</taxon>
        <taxon>Insecta</taxon>
        <taxon>Pterygota</taxon>
        <taxon>Neoptera</taxon>
        <taxon>Endopterygota</taxon>
        <taxon>Coleoptera</taxon>
        <taxon>Polyphaga</taxon>
        <taxon>Elateriformia</taxon>
        <taxon>Elateroidea</taxon>
        <taxon>Lampyridae</taxon>
        <taxon>Lampyrinae</taxon>
        <taxon>Photinus</taxon>
    </lineage>
</organism>
<protein>
    <recommendedName>
        <fullName evidence="6">Major facilitator superfamily (MFS) profile domain-containing protein</fullName>
    </recommendedName>
</protein>
<reference evidence="7 8" key="1">
    <citation type="journal article" date="2018" name="Elife">
        <title>Firefly genomes illuminate parallel origins of bioluminescence in beetles.</title>
        <authorList>
            <person name="Fallon T.R."/>
            <person name="Lower S.E."/>
            <person name="Chang C.H."/>
            <person name="Bessho-Uehara M."/>
            <person name="Martin G.J."/>
            <person name="Bewick A.J."/>
            <person name="Behringer M."/>
            <person name="Debat H.J."/>
            <person name="Wong I."/>
            <person name="Day J.C."/>
            <person name="Suvorov A."/>
            <person name="Silva C.J."/>
            <person name="Stanger-Hall K.F."/>
            <person name="Hall D.W."/>
            <person name="Schmitz R.J."/>
            <person name="Nelson D.R."/>
            <person name="Lewis S.M."/>
            <person name="Shigenobu S."/>
            <person name="Bybee S.M."/>
            <person name="Larracuente A.M."/>
            <person name="Oba Y."/>
            <person name="Weng J.K."/>
        </authorList>
    </citation>
    <scope>NUCLEOTIDE SEQUENCE [LARGE SCALE GENOMIC DNA]</scope>
    <source>
        <strain evidence="7">1611_PpyrPB1</strain>
        <tissue evidence="7">Whole body</tissue>
    </source>
</reference>
<feature type="transmembrane region" description="Helical" evidence="5">
    <location>
        <begin position="190"/>
        <end position="209"/>
    </location>
</feature>
<dbReference type="AlphaFoldDB" id="A0A5N4A9R1"/>
<comment type="subcellular location">
    <subcellularLocation>
        <location evidence="1">Membrane</location>
        <topology evidence="1">Multi-pass membrane protein</topology>
    </subcellularLocation>
</comment>
<gene>
    <name evidence="7" type="ORF">PPYR_13667</name>
</gene>
<dbReference type="InterPro" id="IPR036259">
    <property type="entry name" value="MFS_trans_sf"/>
</dbReference>
<dbReference type="PANTHER" id="PTHR11662:SF77">
    <property type="entry name" value="MAJOR FACILITATOR SUPERFAMILY TRANSPORTER 17, ISOFORM F"/>
    <property type="match status" value="1"/>
</dbReference>
<evidence type="ECO:0000256" key="4">
    <source>
        <dbReference type="ARBA" id="ARBA00023136"/>
    </source>
</evidence>
<name>A0A5N4A9R1_PHOPY</name>
<dbReference type="SUPFAM" id="SSF103473">
    <property type="entry name" value="MFS general substrate transporter"/>
    <property type="match status" value="1"/>
</dbReference>
<dbReference type="EMBL" id="VVIM01000009">
    <property type="protein sequence ID" value="KAB0794047.1"/>
    <property type="molecule type" value="Genomic_DNA"/>
</dbReference>
<dbReference type="GO" id="GO:0016020">
    <property type="term" value="C:membrane"/>
    <property type="evidence" value="ECO:0007669"/>
    <property type="project" value="UniProtKB-SubCell"/>
</dbReference>
<evidence type="ECO:0000256" key="3">
    <source>
        <dbReference type="ARBA" id="ARBA00022989"/>
    </source>
</evidence>
<evidence type="ECO:0000313" key="8">
    <source>
        <dbReference type="Proteomes" id="UP000327044"/>
    </source>
</evidence>